<dbReference type="GO" id="GO:0003677">
    <property type="term" value="F:DNA binding"/>
    <property type="evidence" value="ECO:0007669"/>
    <property type="project" value="UniProtKB-KW"/>
</dbReference>
<keyword evidence="5" id="KW-0949">S-adenosyl-L-methionine</keyword>
<keyword evidence="3" id="KW-0489">Methyltransferase</keyword>
<dbReference type="Pfam" id="PF01555">
    <property type="entry name" value="N6_N4_Mtase"/>
    <property type="match status" value="1"/>
</dbReference>
<comment type="catalytic activity">
    <reaction evidence="8">
        <text>a 2'-deoxycytidine in DNA + S-adenosyl-L-methionine = an N(4)-methyl-2'-deoxycytidine in DNA + S-adenosyl-L-homocysteine + H(+)</text>
        <dbReference type="Rhea" id="RHEA:16857"/>
        <dbReference type="Rhea" id="RHEA-COMP:11369"/>
        <dbReference type="Rhea" id="RHEA-COMP:13674"/>
        <dbReference type="ChEBI" id="CHEBI:15378"/>
        <dbReference type="ChEBI" id="CHEBI:57856"/>
        <dbReference type="ChEBI" id="CHEBI:59789"/>
        <dbReference type="ChEBI" id="CHEBI:85452"/>
        <dbReference type="ChEBI" id="CHEBI:137933"/>
        <dbReference type="EC" id="2.1.1.113"/>
    </reaction>
</comment>
<organism evidence="10">
    <name type="scientific">marine sediment metagenome</name>
    <dbReference type="NCBI Taxonomy" id="412755"/>
    <lineage>
        <taxon>unclassified sequences</taxon>
        <taxon>metagenomes</taxon>
        <taxon>ecological metagenomes</taxon>
    </lineage>
</organism>
<evidence type="ECO:0000256" key="8">
    <source>
        <dbReference type="ARBA" id="ARBA00049120"/>
    </source>
</evidence>
<dbReference type="InterPro" id="IPR017985">
    <property type="entry name" value="MeTrfase_CN4_CS"/>
</dbReference>
<dbReference type="Gene3D" id="3.40.50.150">
    <property type="entry name" value="Vaccinia Virus protein VP39"/>
    <property type="match status" value="2"/>
</dbReference>
<dbReference type="GO" id="GO:0008170">
    <property type="term" value="F:N-methyltransferase activity"/>
    <property type="evidence" value="ECO:0007669"/>
    <property type="project" value="InterPro"/>
</dbReference>
<evidence type="ECO:0000256" key="1">
    <source>
        <dbReference type="ARBA" id="ARBA00010203"/>
    </source>
</evidence>
<name>A0A0F9JL00_9ZZZZ</name>
<dbReference type="InterPro" id="IPR001091">
    <property type="entry name" value="RM_Methyltransferase"/>
</dbReference>
<comment type="similarity">
    <text evidence="1">Belongs to the N(4)/N(6)-methyltransferase family. N(4) subfamily.</text>
</comment>
<keyword evidence="6" id="KW-0680">Restriction system</keyword>
<protein>
    <recommendedName>
        <fullName evidence="2">site-specific DNA-methyltransferase (cytosine-N(4)-specific)</fullName>
        <ecNumber evidence="2">2.1.1.113</ecNumber>
    </recommendedName>
</protein>
<dbReference type="EC" id="2.1.1.113" evidence="2"/>
<dbReference type="PRINTS" id="PR00508">
    <property type="entry name" value="S21N4MTFRASE"/>
</dbReference>
<keyword evidence="4" id="KW-0808">Transferase</keyword>
<evidence type="ECO:0000259" key="9">
    <source>
        <dbReference type="Pfam" id="PF01555"/>
    </source>
</evidence>
<evidence type="ECO:0000256" key="5">
    <source>
        <dbReference type="ARBA" id="ARBA00022691"/>
    </source>
</evidence>
<evidence type="ECO:0000256" key="6">
    <source>
        <dbReference type="ARBA" id="ARBA00022747"/>
    </source>
</evidence>
<dbReference type="PROSITE" id="PS00093">
    <property type="entry name" value="N4_MTASE"/>
    <property type="match status" value="1"/>
</dbReference>
<dbReference type="InterPro" id="IPR002941">
    <property type="entry name" value="DNA_methylase_N4/N6"/>
</dbReference>
<evidence type="ECO:0000256" key="4">
    <source>
        <dbReference type="ARBA" id="ARBA00022679"/>
    </source>
</evidence>
<dbReference type="EMBL" id="LAZR01009800">
    <property type="protein sequence ID" value="KKM70529.1"/>
    <property type="molecule type" value="Genomic_DNA"/>
</dbReference>
<sequence length="524" mass="59030">MKPYHASTINGNALHIPLPSESVQCCITSPPYYGLRDFGTAKWIGGDADCDHVESEIRTGQGLAEYSEQHYRGGGHKQGKVTPILYKSICGKCGSKREDQQIGIEGSPQQYIDNMVDVFKEVHRVLRPDGTVWLNMGDTYANDRPRGSYGDQGDLSTGTHGEKIPARDWSCWKLKKKDLAGVPWRLALALQADGAADANHMQTITRMIAAISGSYDSRAEWPDLIRAEVERLEKEWIDAHRGGWWLRSDVIWHKPNPLPGSVIDRPTSAHEYVFLLTKSEKYFYDHFAIREKGADTKHTRQRYKYKPSKAKKHAENKDSNIENLDFAHYFISDGYRNKRTVWTIAPESYSEAHFAAFPQKLVEPMILAGTSEAGCCPECGNPWKRILKKIMLPAPDRKHNNEFKTYNPQSDSSTLRKLVRRETVGFEPTCFHGTRHPIPQAELDADPSLLDDYETTPHKPIGCLVLDPFSGTSVVGRVAVKHRQRFLGVELNPEYIKLAIKRTNNVQVTLPFDISLGLGGKDGS</sequence>
<dbReference type="AlphaFoldDB" id="A0A0F9JL00"/>
<dbReference type="GO" id="GO:0009307">
    <property type="term" value="P:DNA restriction-modification system"/>
    <property type="evidence" value="ECO:0007669"/>
    <property type="project" value="UniProtKB-KW"/>
</dbReference>
<reference evidence="10" key="1">
    <citation type="journal article" date="2015" name="Nature">
        <title>Complex archaea that bridge the gap between prokaryotes and eukaryotes.</title>
        <authorList>
            <person name="Spang A."/>
            <person name="Saw J.H."/>
            <person name="Jorgensen S.L."/>
            <person name="Zaremba-Niedzwiedzka K."/>
            <person name="Martijn J."/>
            <person name="Lind A.E."/>
            <person name="van Eijk R."/>
            <person name="Schleper C."/>
            <person name="Guy L."/>
            <person name="Ettema T.J."/>
        </authorList>
    </citation>
    <scope>NUCLEOTIDE SEQUENCE</scope>
</reference>
<dbReference type="InterPro" id="IPR029063">
    <property type="entry name" value="SAM-dependent_MTases_sf"/>
</dbReference>
<feature type="domain" description="DNA methylase N-4/N-6" evidence="9">
    <location>
        <begin position="23"/>
        <end position="372"/>
    </location>
</feature>
<dbReference type="SUPFAM" id="SSF53335">
    <property type="entry name" value="S-adenosyl-L-methionine-dependent methyltransferases"/>
    <property type="match status" value="2"/>
</dbReference>
<evidence type="ECO:0000313" key="10">
    <source>
        <dbReference type="EMBL" id="KKM70529.1"/>
    </source>
</evidence>
<proteinExistence type="inferred from homology"/>
<gene>
    <name evidence="10" type="ORF">LCGC14_1439850</name>
</gene>
<evidence type="ECO:0000256" key="2">
    <source>
        <dbReference type="ARBA" id="ARBA00012185"/>
    </source>
</evidence>
<dbReference type="GO" id="GO:0032259">
    <property type="term" value="P:methylation"/>
    <property type="evidence" value="ECO:0007669"/>
    <property type="project" value="UniProtKB-KW"/>
</dbReference>
<evidence type="ECO:0000256" key="7">
    <source>
        <dbReference type="ARBA" id="ARBA00023125"/>
    </source>
</evidence>
<keyword evidence="7" id="KW-0238">DNA-binding</keyword>
<evidence type="ECO:0000256" key="3">
    <source>
        <dbReference type="ARBA" id="ARBA00022603"/>
    </source>
</evidence>
<accession>A0A0F9JL00</accession>
<comment type="caution">
    <text evidence="10">The sequence shown here is derived from an EMBL/GenBank/DDBJ whole genome shotgun (WGS) entry which is preliminary data.</text>
</comment>
<dbReference type="GO" id="GO:0015667">
    <property type="term" value="F:site-specific DNA-methyltransferase (cytosine-N4-specific) activity"/>
    <property type="evidence" value="ECO:0007669"/>
    <property type="project" value="UniProtKB-EC"/>
</dbReference>